<evidence type="ECO:0000313" key="3">
    <source>
        <dbReference type="Proteomes" id="UP001418222"/>
    </source>
</evidence>
<dbReference type="EMBL" id="JBBWWQ010000014">
    <property type="protein sequence ID" value="KAK8930850.1"/>
    <property type="molecule type" value="Genomic_DNA"/>
</dbReference>
<dbReference type="Pfam" id="PF20167">
    <property type="entry name" value="Transposase_32"/>
    <property type="match status" value="1"/>
</dbReference>
<gene>
    <name evidence="2" type="ORF">KSP39_PZI016805</name>
</gene>
<dbReference type="AlphaFoldDB" id="A0AAP0G0V9"/>
<keyword evidence="3" id="KW-1185">Reference proteome</keyword>
<dbReference type="InterPro" id="IPR046796">
    <property type="entry name" value="Transposase_32_dom"/>
</dbReference>
<proteinExistence type="predicted"/>
<evidence type="ECO:0000259" key="1">
    <source>
        <dbReference type="Pfam" id="PF20167"/>
    </source>
</evidence>
<organism evidence="2 3">
    <name type="scientific">Platanthera zijinensis</name>
    <dbReference type="NCBI Taxonomy" id="2320716"/>
    <lineage>
        <taxon>Eukaryota</taxon>
        <taxon>Viridiplantae</taxon>
        <taxon>Streptophyta</taxon>
        <taxon>Embryophyta</taxon>
        <taxon>Tracheophyta</taxon>
        <taxon>Spermatophyta</taxon>
        <taxon>Magnoliopsida</taxon>
        <taxon>Liliopsida</taxon>
        <taxon>Asparagales</taxon>
        <taxon>Orchidaceae</taxon>
        <taxon>Orchidoideae</taxon>
        <taxon>Orchideae</taxon>
        <taxon>Orchidinae</taxon>
        <taxon>Platanthera</taxon>
    </lineage>
</organism>
<dbReference type="Proteomes" id="UP001418222">
    <property type="component" value="Unassembled WGS sequence"/>
</dbReference>
<evidence type="ECO:0000313" key="2">
    <source>
        <dbReference type="EMBL" id="KAK8930850.1"/>
    </source>
</evidence>
<feature type="domain" description="Putative plant transposon protein" evidence="1">
    <location>
        <begin position="62"/>
        <end position="237"/>
    </location>
</feature>
<accession>A0AAP0G0V9</accession>
<name>A0AAP0G0V9_9ASPA</name>
<reference evidence="2 3" key="1">
    <citation type="journal article" date="2022" name="Nat. Plants">
        <title>Genomes of leafy and leafless Platanthera orchids illuminate the evolution of mycoheterotrophy.</title>
        <authorList>
            <person name="Li M.H."/>
            <person name="Liu K.W."/>
            <person name="Li Z."/>
            <person name="Lu H.C."/>
            <person name="Ye Q.L."/>
            <person name="Zhang D."/>
            <person name="Wang J.Y."/>
            <person name="Li Y.F."/>
            <person name="Zhong Z.M."/>
            <person name="Liu X."/>
            <person name="Yu X."/>
            <person name="Liu D.K."/>
            <person name="Tu X.D."/>
            <person name="Liu B."/>
            <person name="Hao Y."/>
            <person name="Liao X.Y."/>
            <person name="Jiang Y.T."/>
            <person name="Sun W.H."/>
            <person name="Chen J."/>
            <person name="Chen Y.Q."/>
            <person name="Ai Y."/>
            <person name="Zhai J.W."/>
            <person name="Wu S.S."/>
            <person name="Zhou Z."/>
            <person name="Hsiao Y.Y."/>
            <person name="Wu W.L."/>
            <person name="Chen Y.Y."/>
            <person name="Lin Y.F."/>
            <person name="Hsu J.L."/>
            <person name="Li C.Y."/>
            <person name="Wang Z.W."/>
            <person name="Zhao X."/>
            <person name="Zhong W.Y."/>
            <person name="Ma X.K."/>
            <person name="Ma L."/>
            <person name="Huang J."/>
            <person name="Chen G.Z."/>
            <person name="Huang M.Z."/>
            <person name="Huang L."/>
            <person name="Peng D.H."/>
            <person name="Luo Y.B."/>
            <person name="Zou S.Q."/>
            <person name="Chen S.P."/>
            <person name="Lan S."/>
            <person name="Tsai W.C."/>
            <person name="Van de Peer Y."/>
            <person name="Liu Z.J."/>
        </authorList>
    </citation>
    <scope>NUCLEOTIDE SEQUENCE [LARGE SCALE GENOMIC DNA]</scope>
    <source>
        <strain evidence="2">Lor287</strain>
    </source>
</reference>
<sequence length="329" mass="37611">MAPKSRDTEKGKDKIRADFRFLTEEAFTRYEALKSTPLIYERGFKILNQGVGLTYVNKIQSLKWDTFCQHKVEAVQSWVFEFYAHARFAEGDKVFVRGKRVSFSPRVINEYFDLEDYHPDEYSSIHDLVTPEGMAALLCAAPGPNWSNPTKFVLKTNCLSRIAKVWLLFVNASIMPTKHANHISLDKLALLYCIVSGRKIDVGKVIFQMIQSKAREEKVRQLWFPVLITELCRCAGVIPLEGDMVTMVGHPIAEIVITTNIKVPSDGFLEKIQEKEKASQPLVPEDIEIPLTDGADTDQIMENIEYLKAYQRCQHLYVESNLSSCIRIR</sequence>
<comment type="caution">
    <text evidence="2">The sequence shown here is derived from an EMBL/GenBank/DDBJ whole genome shotgun (WGS) entry which is preliminary data.</text>
</comment>
<protein>
    <recommendedName>
        <fullName evidence="1">Putative plant transposon protein domain-containing protein</fullName>
    </recommendedName>
</protein>